<evidence type="ECO:0000256" key="1">
    <source>
        <dbReference type="ARBA" id="ARBA00006700"/>
    </source>
</evidence>
<evidence type="ECO:0000256" key="2">
    <source>
        <dbReference type="ARBA" id="ARBA00022980"/>
    </source>
</evidence>
<dbReference type="InterPro" id="IPR012678">
    <property type="entry name" value="Ribosomal_uL23/eL15/eS24_sf"/>
</dbReference>
<organism evidence="5">
    <name type="scientific">Dasya naccarioides</name>
    <dbReference type="NCBI Taxonomy" id="2007180"/>
    <lineage>
        <taxon>Eukaryota</taxon>
        <taxon>Rhodophyta</taxon>
        <taxon>Florideophyceae</taxon>
        <taxon>Rhodymeniophycidae</taxon>
        <taxon>Ceramiales</taxon>
        <taxon>Dasyaceae</taxon>
        <taxon>Dasya</taxon>
    </lineage>
</organism>
<dbReference type="InterPro" id="IPR013025">
    <property type="entry name" value="Ribosomal_uL23-like"/>
</dbReference>
<keyword evidence="3 4" id="KW-0687">Ribonucleoprotein</keyword>
<evidence type="ECO:0000256" key="3">
    <source>
        <dbReference type="ARBA" id="ARBA00023274"/>
    </source>
</evidence>
<keyword evidence="4" id="KW-0694">RNA-binding</keyword>
<dbReference type="GO" id="GO:0009507">
    <property type="term" value="C:chloroplast"/>
    <property type="evidence" value="ECO:0007669"/>
    <property type="project" value="UniProtKB-SubCell"/>
</dbReference>
<dbReference type="GO" id="GO:0003735">
    <property type="term" value="F:structural constituent of ribosome"/>
    <property type="evidence" value="ECO:0007669"/>
    <property type="project" value="InterPro"/>
</dbReference>
<dbReference type="Gene3D" id="3.30.70.330">
    <property type="match status" value="1"/>
</dbReference>
<evidence type="ECO:0000313" key="5">
    <source>
        <dbReference type="EMBL" id="ARW65219.1"/>
    </source>
</evidence>
<geneLocation type="chloroplast" evidence="5"/>
<comment type="similarity">
    <text evidence="1 4">Belongs to the universal ribosomal protein uL23 family.</text>
</comment>
<dbReference type="AlphaFoldDB" id="A0A1Z1MH48"/>
<dbReference type="GeneID" id="33358157"/>
<dbReference type="SUPFAM" id="SSF54189">
    <property type="entry name" value="Ribosomal proteins S24e, L23 and L15e"/>
    <property type="match status" value="1"/>
</dbReference>
<reference evidence="5" key="1">
    <citation type="journal article" date="2017" name="J. Phycol.">
        <title>Analysis of chloroplast genomes and a supermatrix inform reclassification of the Rhodomelaceae (Rhodophyta).</title>
        <authorList>
            <person name="Diaz-Tapia P."/>
            <person name="Maggs C.A."/>
            <person name="West J.A."/>
            <person name="Verbruggen H."/>
        </authorList>
    </citation>
    <scope>NUCLEOTIDE SEQUENCE</scope>
    <source>
        <strain evidence="5">PD888</strain>
    </source>
</reference>
<dbReference type="PANTHER" id="PTHR11620">
    <property type="entry name" value="60S RIBOSOMAL PROTEIN L23A"/>
    <property type="match status" value="1"/>
</dbReference>
<dbReference type="EMBL" id="MF101436">
    <property type="protein sequence ID" value="ARW65219.1"/>
    <property type="molecule type" value="Genomic_DNA"/>
</dbReference>
<gene>
    <name evidence="4 5" type="primary">rpl23</name>
</gene>
<keyword evidence="5" id="KW-0150">Chloroplast</keyword>
<keyword evidence="5" id="KW-0934">Plastid</keyword>
<dbReference type="InterPro" id="IPR012677">
    <property type="entry name" value="Nucleotide-bd_a/b_plait_sf"/>
</dbReference>
<dbReference type="Pfam" id="PF00276">
    <property type="entry name" value="Ribosomal_L23"/>
    <property type="match status" value="1"/>
</dbReference>
<protein>
    <recommendedName>
        <fullName evidence="4">Large ribosomal subunit protein uL23c</fullName>
    </recommendedName>
</protein>
<comment type="subcellular location">
    <subcellularLocation>
        <location evidence="4">Plastid</location>
        <location evidence="4">Chloroplast</location>
    </subcellularLocation>
</comment>
<evidence type="ECO:0000256" key="4">
    <source>
        <dbReference type="HAMAP-Rule" id="MF_01369"/>
    </source>
</evidence>
<dbReference type="NCBIfam" id="NF004363">
    <property type="entry name" value="PRK05738.2-4"/>
    <property type="match status" value="1"/>
</dbReference>
<dbReference type="GO" id="GO:1990904">
    <property type="term" value="C:ribonucleoprotein complex"/>
    <property type="evidence" value="ECO:0007669"/>
    <property type="project" value="UniProtKB-KW"/>
</dbReference>
<sequence>MTTKIYPKIKILNLIKYPVITDKTTKVIEDNIYSFAVDKKANKNEIKEAIEYIFDVKVKKINTLNQPIKIKTLGKFKGKKARYKKAIIKLFDEYKINLFENS</sequence>
<accession>A0A1Z1MH48</accession>
<comment type="subunit">
    <text evidence="4">Part of the 50S ribosomal subunit.</text>
</comment>
<proteinExistence type="inferred from homology"/>
<dbReference type="RefSeq" id="YP_009396033.1">
    <property type="nucleotide sequence ID" value="NC_035280.1"/>
</dbReference>
<dbReference type="GO" id="GO:0005840">
    <property type="term" value="C:ribosome"/>
    <property type="evidence" value="ECO:0007669"/>
    <property type="project" value="UniProtKB-KW"/>
</dbReference>
<name>A0A1Z1MH48_9FLOR</name>
<keyword evidence="4" id="KW-0699">rRNA-binding</keyword>
<dbReference type="GO" id="GO:0019843">
    <property type="term" value="F:rRNA binding"/>
    <property type="evidence" value="ECO:0007669"/>
    <property type="project" value="UniProtKB-UniRule"/>
</dbReference>
<dbReference type="GO" id="GO:0006412">
    <property type="term" value="P:translation"/>
    <property type="evidence" value="ECO:0007669"/>
    <property type="project" value="UniProtKB-UniRule"/>
</dbReference>
<dbReference type="HAMAP" id="MF_01369_B">
    <property type="entry name" value="Ribosomal_uL23_B"/>
    <property type="match status" value="1"/>
</dbReference>
<keyword evidence="2 4" id="KW-0689">Ribosomal protein</keyword>
<comment type="function">
    <text evidence="4">Binds to 23S rRNA.</text>
</comment>